<keyword evidence="3" id="KW-0067">ATP-binding</keyword>
<protein>
    <submittedName>
        <fullName evidence="5">Unannotated protein</fullName>
    </submittedName>
</protein>
<feature type="domain" description="ABC transporter" evidence="4">
    <location>
        <begin position="8"/>
        <end position="243"/>
    </location>
</feature>
<dbReference type="EMBL" id="CAFBLS010000019">
    <property type="protein sequence ID" value="CAB4861909.1"/>
    <property type="molecule type" value="Genomic_DNA"/>
</dbReference>
<dbReference type="SMART" id="SM00382">
    <property type="entry name" value="AAA"/>
    <property type="match status" value="1"/>
</dbReference>
<dbReference type="GO" id="GO:0043190">
    <property type="term" value="C:ATP-binding cassette (ABC) transporter complex"/>
    <property type="evidence" value="ECO:0007669"/>
    <property type="project" value="InterPro"/>
</dbReference>
<dbReference type="InterPro" id="IPR003593">
    <property type="entry name" value="AAA+_ATPase"/>
</dbReference>
<dbReference type="FunFam" id="3.40.50.300:FF:000133">
    <property type="entry name" value="Spermidine/putrescine import ATP-binding protein PotA"/>
    <property type="match status" value="1"/>
</dbReference>
<dbReference type="SUPFAM" id="SSF50331">
    <property type="entry name" value="MOP-like"/>
    <property type="match status" value="1"/>
</dbReference>
<evidence type="ECO:0000256" key="1">
    <source>
        <dbReference type="ARBA" id="ARBA00022448"/>
    </source>
</evidence>
<name>A0A6J7D0G7_9ZZZZ</name>
<keyword evidence="1" id="KW-0813">Transport</keyword>
<organism evidence="5">
    <name type="scientific">freshwater metagenome</name>
    <dbReference type="NCBI Taxonomy" id="449393"/>
    <lineage>
        <taxon>unclassified sequences</taxon>
        <taxon>metagenomes</taxon>
        <taxon>ecological metagenomes</taxon>
    </lineage>
</organism>
<dbReference type="SUPFAM" id="SSF52540">
    <property type="entry name" value="P-loop containing nucleoside triphosphate hydrolases"/>
    <property type="match status" value="1"/>
</dbReference>
<dbReference type="PROSITE" id="PS00211">
    <property type="entry name" value="ABC_TRANSPORTER_1"/>
    <property type="match status" value="1"/>
</dbReference>
<dbReference type="InterPro" id="IPR003439">
    <property type="entry name" value="ABC_transporter-like_ATP-bd"/>
</dbReference>
<reference evidence="5" key="1">
    <citation type="submission" date="2020-05" db="EMBL/GenBank/DDBJ databases">
        <authorList>
            <person name="Chiriac C."/>
            <person name="Salcher M."/>
            <person name="Ghai R."/>
            <person name="Kavagutti S V."/>
        </authorList>
    </citation>
    <scope>NUCLEOTIDE SEQUENCE</scope>
</reference>
<dbReference type="PANTHER" id="PTHR42781:SF4">
    <property type="entry name" value="SPERMIDINE_PUTRESCINE IMPORT ATP-BINDING PROTEIN POTA"/>
    <property type="match status" value="1"/>
</dbReference>
<dbReference type="Gene3D" id="2.40.50.100">
    <property type="match status" value="1"/>
</dbReference>
<dbReference type="InterPro" id="IPR008995">
    <property type="entry name" value="Mo/tungstate-bd_C_term_dom"/>
</dbReference>
<dbReference type="Pfam" id="PF08402">
    <property type="entry name" value="TOBE_2"/>
    <property type="match status" value="1"/>
</dbReference>
<evidence type="ECO:0000256" key="2">
    <source>
        <dbReference type="ARBA" id="ARBA00022741"/>
    </source>
</evidence>
<dbReference type="GO" id="GO:0016887">
    <property type="term" value="F:ATP hydrolysis activity"/>
    <property type="evidence" value="ECO:0007669"/>
    <property type="project" value="InterPro"/>
</dbReference>
<dbReference type="PROSITE" id="PS50893">
    <property type="entry name" value="ABC_TRANSPORTER_2"/>
    <property type="match status" value="1"/>
</dbReference>
<dbReference type="GO" id="GO:0022857">
    <property type="term" value="F:transmembrane transporter activity"/>
    <property type="evidence" value="ECO:0007669"/>
    <property type="project" value="InterPro"/>
</dbReference>
<dbReference type="InterPro" id="IPR027417">
    <property type="entry name" value="P-loop_NTPase"/>
</dbReference>
<dbReference type="AlphaFoldDB" id="A0A6J7D0G7"/>
<dbReference type="GO" id="GO:0005524">
    <property type="term" value="F:ATP binding"/>
    <property type="evidence" value="ECO:0007669"/>
    <property type="project" value="UniProtKB-KW"/>
</dbReference>
<dbReference type="InterPro" id="IPR013611">
    <property type="entry name" value="Transp-assoc_OB_typ2"/>
</dbReference>
<evidence type="ECO:0000256" key="3">
    <source>
        <dbReference type="ARBA" id="ARBA00022840"/>
    </source>
</evidence>
<keyword evidence="2" id="KW-0547">Nucleotide-binding</keyword>
<accession>A0A6J7D0G7</accession>
<dbReference type="Pfam" id="PF00005">
    <property type="entry name" value="ABC_tran"/>
    <property type="match status" value="1"/>
</dbReference>
<dbReference type="PANTHER" id="PTHR42781">
    <property type="entry name" value="SPERMIDINE/PUTRESCINE IMPORT ATP-BINDING PROTEIN POTA"/>
    <property type="match status" value="1"/>
</dbReference>
<evidence type="ECO:0000259" key="4">
    <source>
        <dbReference type="PROSITE" id="PS50893"/>
    </source>
</evidence>
<sequence length="356" mass="38397">MDASAPALSVRDVTKTFQTPEGGQVHALDSVSLDIADGSFMVLLGPSGCGKTTLLRCIAGLEAPDSGQIDLRGQRIDDMPVWRRRVNTVFQSYALFPHMTVAQNIAFGLQMDKVPSAAIKRKVEASLEMVHLSGLGSRKPSQLSGGQQQRVALARALAKEPEVLLLDEPLSALDLKLRRGMQSELKRLQRETSITFVLVTHDQDEAMAMGDQVAVFNAGRIVQVGEPREVYLRPNSRFVADFIGEANVLTGRLDTYGLVIESLGLVPRDRLLDGTLLPAGPVHVAVRPENVTLDRDPVGTAKVTDVSYVGGDIRVEVQTASLTIVSRVPSQRVAPPSIGDRVSVSFAVESLCVVAD</sequence>
<dbReference type="InterPro" id="IPR017871">
    <property type="entry name" value="ABC_transporter-like_CS"/>
</dbReference>
<dbReference type="InterPro" id="IPR050093">
    <property type="entry name" value="ABC_SmlMolc_Importer"/>
</dbReference>
<proteinExistence type="predicted"/>
<gene>
    <name evidence="5" type="ORF">UFOPK3402_00253</name>
</gene>
<dbReference type="Gene3D" id="3.40.50.300">
    <property type="entry name" value="P-loop containing nucleotide triphosphate hydrolases"/>
    <property type="match status" value="1"/>
</dbReference>
<evidence type="ECO:0000313" key="5">
    <source>
        <dbReference type="EMBL" id="CAB4861909.1"/>
    </source>
</evidence>